<comment type="caution">
    <text evidence="1">The sequence shown here is derived from an EMBL/GenBank/DDBJ whole genome shotgun (WGS) entry which is preliminary data.</text>
</comment>
<dbReference type="AlphaFoldDB" id="A0AAW2VYW9"/>
<evidence type="ECO:0000313" key="1">
    <source>
        <dbReference type="EMBL" id="KAL0434090.1"/>
    </source>
</evidence>
<dbReference type="EMBL" id="JACGWN010000009">
    <property type="protein sequence ID" value="KAL0434090.1"/>
    <property type="molecule type" value="Genomic_DNA"/>
</dbReference>
<dbReference type="PANTHER" id="PTHR33710:SF77">
    <property type="entry name" value="DNASE I-LIKE SUPERFAMILY PROTEIN"/>
    <property type="match status" value="1"/>
</dbReference>
<dbReference type="InterPro" id="IPR036691">
    <property type="entry name" value="Endo/exonu/phosph_ase_sf"/>
</dbReference>
<reference evidence="1" key="1">
    <citation type="submission" date="2020-06" db="EMBL/GenBank/DDBJ databases">
        <authorList>
            <person name="Li T."/>
            <person name="Hu X."/>
            <person name="Zhang T."/>
            <person name="Song X."/>
            <person name="Zhang H."/>
            <person name="Dai N."/>
            <person name="Sheng W."/>
            <person name="Hou X."/>
            <person name="Wei L."/>
        </authorList>
    </citation>
    <scope>NUCLEOTIDE SEQUENCE</scope>
    <source>
        <strain evidence="1">KEN1</strain>
        <tissue evidence="1">Leaf</tissue>
    </source>
</reference>
<accession>A0AAW2VYW9</accession>
<dbReference type="PANTHER" id="PTHR33710">
    <property type="entry name" value="BNAC02G09200D PROTEIN"/>
    <property type="match status" value="1"/>
</dbReference>
<proteinExistence type="predicted"/>
<sequence>MRGLGSPWTVRQLETWIKQFHPDLVFISETKCLSRRIDNFRGRFGMLGVSVNAKGKLGGLCLLWQQQINLQLQSFSPFHIDVMVINTEGDDFRFTGFYGHPETIKCKEAWELLHKLSGMPLCNLADISYKGERFTWCNHREEPYIVRVRLDRATASAIWAGLFPEANAWTIPSSHSDHSAILVDTAHDQPNERTKKDSILRLYGYDRTSARRWCRHTGILRSEDRLSRFCSRKFSTVGWVCYSNRFGNVRRVVI</sequence>
<feature type="non-terminal residue" evidence="1">
    <location>
        <position position="254"/>
    </location>
</feature>
<reference evidence="1" key="2">
    <citation type="journal article" date="2024" name="Plant">
        <title>Genomic evolution and insights into agronomic trait innovations of Sesamum species.</title>
        <authorList>
            <person name="Miao H."/>
            <person name="Wang L."/>
            <person name="Qu L."/>
            <person name="Liu H."/>
            <person name="Sun Y."/>
            <person name="Le M."/>
            <person name="Wang Q."/>
            <person name="Wei S."/>
            <person name="Zheng Y."/>
            <person name="Lin W."/>
            <person name="Duan Y."/>
            <person name="Cao H."/>
            <person name="Xiong S."/>
            <person name="Wang X."/>
            <person name="Wei L."/>
            <person name="Li C."/>
            <person name="Ma Q."/>
            <person name="Ju M."/>
            <person name="Zhao R."/>
            <person name="Li G."/>
            <person name="Mu C."/>
            <person name="Tian Q."/>
            <person name="Mei H."/>
            <person name="Zhang T."/>
            <person name="Gao T."/>
            <person name="Zhang H."/>
        </authorList>
    </citation>
    <scope>NUCLEOTIDE SEQUENCE</scope>
    <source>
        <strain evidence="1">KEN1</strain>
    </source>
</reference>
<name>A0AAW2VYW9_9LAMI</name>
<dbReference type="Gene3D" id="3.60.10.10">
    <property type="entry name" value="Endonuclease/exonuclease/phosphatase"/>
    <property type="match status" value="1"/>
</dbReference>
<evidence type="ECO:0008006" key="2">
    <source>
        <dbReference type="Google" id="ProtNLM"/>
    </source>
</evidence>
<organism evidence="1">
    <name type="scientific">Sesamum latifolium</name>
    <dbReference type="NCBI Taxonomy" id="2727402"/>
    <lineage>
        <taxon>Eukaryota</taxon>
        <taxon>Viridiplantae</taxon>
        <taxon>Streptophyta</taxon>
        <taxon>Embryophyta</taxon>
        <taxon>Tracheophyta</taxon>
        <taxon>Spermatophyta</taxon>
        <taxon>Magnoliopsida</taxon>
        <taxon>eudicotyledons</taxon>
        <taxon>Gunneridae</taxon>
        <taxon>Pentapetalae</taxon>
        <taxon>asterids</taxon>
        <taxon>lamiids</taxon>
        <taxon>Lamiales</taxon>
        <taxon>Pedaliaceae</taxon>
        <taxon>Sesamum</taxon>
    </lineage>
</organism>
<gene>
    <name evidence="1" type="ORF">Slati_2743300</name>
</gene>
<dbReference type="SUPFAM" id="SSF56219">
    <property type="entry name" value="DNase I-like"/>
    <property type="match status" value="1"/>
</dbReference>
<protein>
    <recommendedName>
        <fullName evidence="2">Endonuclease/exonuclease/phosphatase domain-containing protein</fullName>
    </recommendedName>
</protein>